<feature type="compositionally biased region" description="Acidic residues" evidence="5">
    <location>
        <begin position="170"/>
        <end position="185"/>
    </location>
</feature>
<dbReference type="GO" id="GO:0004930">
    <property type="term" value="F:G protein-coupled receptor activity"/>
    <property type="evidence" value="ECO:0007669"/>
    <property type="project" value="InterPro"/>
</dbReference>
<evidence type="ECO:0000256" key="1">
    <source>
        <dbReference type="ARBA" id="ARBA00004141"/>
    </source>
</evidence>
<keyword evidence="4" id="KW-0472">Membrane</keyword>
<organism evidence="7 8">
    <name type="scientific">Plectus sambesii</name>
    <dbReference type="NCBI Taxonomy" id="2011161"/>
    <lineage>
        <taxon>Eukaryota</taxon>
        <taxon>Metazoa</taxon>
        <taxon>Ecdysozoa</taxon>
        <taxon>Nematoda</taxon>
        <taxon>Chromadorea</taxon>
        <taxon>Plectida</taxon>
        <taxon>Plectina</taxon>
        <taxon>Plectoidea</taxon>
        <taxon>Plectidae</taxon>
        <taxon>Plectus</taxon>
    </lineage>
</organism>
<evidence type="ECO:0000313" key="8">
    <source>
        <dbReference type="WBParaSite" id="PSAMB.scaffold484size49626.g6197.t2"/>
    </source>
</evidence>
<dbReference type="PROSITE" id="PS50259">
    <property type="entry name" value="G_PROTEIN_RECEP_F3_4"/>
    <property type="match status" value="1"/>
</dbReference>
<evidence type="ECO:0000256" key="5">
    <source>
        <dbReference type="SAM" id="MobiDB-lite"/>
    </source>
</evidence>
<keyword evidence="7" id="KW-1185">Reference proteome</keyword>
<reference evidence="8" key="1">
    <citation type="submission" date="2022-11" db="UniProtKB">
        <authorList>
            <consortium name="WormBaseParasite"/>
        </authorList>
    </citation>
    <scope>IDENTIFICATION</scope>
</reference>
<evidence type="ECO:0000313" key="7">
    <source>
        <dbReference type="Proteomes" id="UP000887566"/>
    </source>
</evidence>
<comment type="subcellular location">
    <subcellularLocation>
        <location evidence="1">Membrane</location>
        <topology evidence="1">Multi-pass membrane protein</topology>
    </subcellularLocation>
</comment>
<dbReference type="WBParaSite" id="PSAMB.scaffold484size49626.g6197.t2">
    <property type="protein sequence ID" value="PSAMB.scaffold484size49626.g6197.t2"/>
    <property type="gene ID" value="PSAMB.scaffold484size49626.g6197"/>
</dbReference>
<evidence type="ECO:0000256" key="4">
    <source>
        <dbReference type="ARBA" id="ARBA00023136"/>
    </source>
</evidence>
<feature type="region of interest" description="Disordered" evidence="5">
    <location>
        <begin position="59"/>
        <end position="85"/>
    </location>
</feature>
<evidence type="ECO:0000259" key="6">
    <source>
        <dbReference type="PROSITE" id="PS50259"/>
    </source>
</evidence>
<dbReference type="GO" id="GO:0016020">
    <property type="term" value="C:membrane"/>
    <property type="evidence" value="ECO:0007669"/>
    <property type="project" value="UniProtKB-SubCell"/>
</dbReference>
<evidence type="ECO:0000256" key="3">
    <source>
        <dbReference type="ARBA" id="ARBA00022989"/>
    </source>
</evidence>
<dbReference type="Proteomes" id="UP000887566">
    <property type="component" value="Unplaced"/>
</dbReference>
<evidence type="ECO:0000256" key="2">
    <source>
        <dbReference type="ARBA" id="ARBA00022692"/>
    </source>
</evidence>
<sequence length="251" mass="27934">MCISMSGTVALWCFFAPKAYIVLFQPYKNVRNRQSAVGRLVNQQMRFIRLSEQNLLTRVGSVDSPPTPLKGRSKSDRWPYSPRRRSREYHLATATHQPLGGTISNPLTSNYTPLRMSADYSQVHNPTSEHNSTAVVEVDGNSTTTAASVHHSRSRAQSKVSHISQPSLPEEAEDGNFDPSNDDESAPFINELTSDEKTCERQNFANDEQTVVSPVTHDEVVTVDTVLVAEDDRAEVELILTEIVAQKGTYL</sequence>
<dbReference type="AlphaFoldDB" id="A0A914WU00"/>
<feature type="domain" description="G-protein coupled receptors family 3 profile" evidence="6">
    <location>
        <begin position="1"/>
        <end position="38"/>
    </location>
</feature>
<feature type="compositionally biased region" description="Polar residues" evidence="5">
    <location>
        <begin position="157"/>
        <end position="167"/>
    </location>
</feature>
<dbReference type="InterPro" id="IPR017978">
    <property type="entry name" value="GPCR_3_C"/>
</dbReference>
<name>A0A914WU00_9BILA</name>
<protein>
    <submittedName>
        <fullName evidence="8">G-protein coupled receptors family 3 profile domain-containing protein</fullName>
    </submittedName>
</protein>
<keyword evidence="2" id="KW-0812">Transmembrane</keyword>
<feature type="region of interest" description="Disordered" evidence="5">
    <location>
        <begin position="143"/>
        <end position="188"/>
    </location>
</feature>
<keyword evidence="3" id="KW-1133">Transmembrane helix</keyword>
<proteinExistence type="predicted"/>
<accession>A0A914WU00</accession>